<dbReference type="InterPro" id="IPR001765">
    <property type="entry name" value="Carbonic_anhydrase"/>
</dbReference>
<feature type="binding site" evidence="7">
    <location>
        <position position="101"/>
    </location>
    <ligand>
        <name>Zn(2+)</name>
        <dbReference type="ChEBI" id="CHEBI:29105"/>
    </ligand>
</feature>
<dbReference type="SMART" id="SM00947">
    <property type="entry name" value="Pro_CA"/>
    <property type="match status" value="1"/>
</dbReference>
<evidence type="ECO:0000256" key="6">
    <source>
        <dbReference type="ARBA" id="ARBA00048348"/>
    </source>
</evidence>
<protein>
    <recommendedName>
        <fullName evidence="2">carbonic anhydrase</fullName>
        <ecNumber evidence="2">4.2.1.1</ecNumber>
    </recommendedName>
</protein>
<dbReference type="OrthoDB" id="24878at2157"/>
<dbReference type="AlphaFoldDB" id="A0A238X8M6"/>
<reference evidence="8 9" key="1">
    <citation type="submission" date="2017-06" db="EMBL/GenBank/DDBJ databases">
        <authorList>
            <person name="Kim H.J."/>
            <person name="Triplett B.A."/>
        </authorList>
    </citation>
    <scope>NUCLEOTIDE SEQUENCE [LARGE SCALE GENOMIC DNA]</scope>
    <source>
        <strain evidence="8 9">DSM 8800</strain>
    </source>
</reference>
<evidence type="ECO:0000256" key="1">
    <source>
        <dbReference type="ARBA" id="ARBA00006217"/>
    </source>
</evidence>
<evidence type="ECO:0000256" key="3">
    <source>
        <dbReference type="ARBA" id="ARBA00022723"/>
    </source>
</evidence>
<keyword evidence="5" id="KW-0456">Lyase</keyword>
<dbReference type="Pfam" id="PF00484">
    <property type="entry name" value="Pro_CA"/>
    <property type="match status" value="1"/>
</dbReference>
<comment type="similarity">
    <text evidence="1">Belongs to the beta-class carbonic anhydrase family.</text>
</comment>
<evidence type="ECO:0000313" key="9">
    <source>
        <dbReference type="Proteomes" id="UP000198397"/>
    </source>
</evidence>
<dbReference type="EMBL" id="FZNQ01000014">
    <property type="protein sequence ID" value="SNR54893.1"/>
    <property type="molecule type" value="Genomic_DNA"/>
</dbReference>
<dbReference type="RefSeq" id="WP_089385371.1">
    <property type="nucleotide sequence ID" value="NZ_FZNQ01000014.1"/>
</dbReference>
<dbReference type="InterPro" id="IPR036874">
    <property type="entry name" value="Carbonic_anhydrase_sf"/>
</dbReference>
<dbReference type="GO" id="GO:0008270">
    <property type="term" value="F:zinc ion binding"/>
    <property type="evidence" value="ECO:0007669"/>
    <property type="project" value="InterPro"/>
</dbReference>
<evidence type="ECO:0000256" key="7">
    <source>
        <dbReference type="PIRSR" id="PIRSR601765-2"/>
    </source>
</evidence>
<comment type="cofactor">
    <cofactor evidence="7">
        <name>Zn(2+)</name>
        <dbReference type="ChEBI" id="CHEBI:29105"/>
    </cofactor>
    <text evidence="7">Binds 1 zinc ion per subunit.</text>
</comment>
<dbReference type="Gene3D" id="3.40.1050.10">
    <property type="entry name" value="Carbonic anhydrase"/>
    <property type="match status" value="1"/>
</dbReference>
<evidence type="ECO:0000256" key="5">
    <source>
        <dbReference type="ARBA" id="ARBA00023239"/>
    </source>
</evidence>
<dbReference type="Proteomes" id="UP000198397">
    <property type="component" value="Unassembled WGS sequence"/>
</dbReference>
<comment type="catalytic activity">
    <reaction evidence="6">
        <text>hydrogencarbonate + H(+) = CO2 + H2O</text>
        <dbReference type="Rhea" id="RHEA:10748"/>
        <dbReference type="ChEBI" id="CHEBI:15377"/>
        <dbReference type="ChEBI" id="CHEBI:15378"/>
        <dbReference type="ChEBI" id="CHEBI:16526"/>
        <dbReference type="ChEBI" id="CHEBI:17544"/>
        <dbReference type="EC" id="4.2.1.1"/>
    </reaction>
</comment>
<feature type="binding site" evidence="7">
    <location>
        <position position="104"/>
    </location>
    <ligand>
        <name>Zn(2+)</name>
        <dbReference type="ChEBI" id="CHEBI:29105"/>
    </ligand>
</feature>
<organism evidence="8 9">
    <name type="scientific">Halorubrum vacuolatum</name>
    <name type="common">Natronobacterium vacuolatum</name>
    <dbReference type="NCBI Taxonomy" id="63740"/>
    <lineage>
        <taxon>Archaea</taxon>
        <taxon>Methanobacteriati</taxon>
        <taxon>Methanobacteriota</taxon>
        <taxon>Stenosarchaea group</taxon>
        <taxon>Halobacteria</taxon>
        <taxon>Halobacteriales</taxon>
        <taxon>Haloferacaceae</taxon>
        <taxon>Halorubrum</taxon>
    </lineage>
</organism>
<keyword evidence="9" id="KW-1185">Reference proteome</keyword>
<evidence type="ECO:0000256" key="2">
    <source>
        <dbReference type="ARBA" id="ARBA00012925"/>
    </source>
</evidence>
<feature type="binding site" evidence="7">
    <location>
        <position position="41"/>
    </location>
    <ligand>
        <name>Zn(2+)</name>
        <dbReference type="ChEBI" id="CHEBI:29105"/>
    </ligand>
</feature>
<dbReference type="GO" id="GO:0004089">
    <property type="term" value="F:carbonate dehydratase activity"/>
    <property type="evidence" value="ECO:0007669"/>
    <property type="project" value="UniProtKB-EC"/>
</dbReference>
<dbReference type="EC" id="4.2.1.1" evidence="2"/>
<sequence>MSRRLLSSLLSGNDDHVAALAAEAFTDCREEQHPPVVSVCCSDSRVPQEGMFTATGPGFLFTAGNIGNRVRDRVDGEAVLDGSVAYPLAHADTEVVAVVGHTGCGAVGAAMMAAQEGTYPAEPGVRADVAELVPIVEEGLEHPAVDVTDGATSVHNQLVEHNVHEQVSFTLGSDEAADADVYGFVYDFHRAYGERDGAVYLVNANGERDPGVLRELVDDEQEDHVKTLLA</sequence>
<dbReference type="SUPFAM" id="SSF53056">
    <property type="entry name" value="beta-carbonic anhydrase, cab"/>
    <property type="match status" value="1"/>
</dbReference>
<keyword evidence="4 7" id="KW-0862">Zinc</keyword>
<dbReference type="PANTHER" id="PTHR11002:SF76">
    <property type="entry name" value="CARBONIC ANHYDRASE"/>
    <property type="match status" value="1"/>
</dbReference>
<name>A0A238X8M6_HALVU</name>
<dbReference type="PANTHER" id="PTHR11002">
    <property type="entry name" value="CARBONIC ANHYDRASE"/>
    <property type="match status" value="1"/>
</dbReference>
<proteinExistence type="inferred from homology"/>
<evidence type="ECO:0000256" key="4">
    <source>
        <dbReference type="ARBA" id="ARBA00022833"/>
    </source>
</evidence>
<accession>A0A238X8M6</accession>
<gene>
    <name evidence="8" type="ORF">SAMN06264855_11458</name>
</gene>
<evidence type="ECO:0000313" key="8">
    <source>
        <dbReference type="EMBL" id="SNR54893.1"/>
    </source>
</evidence>
<keyword evidence="3 7" id="KW-0479">Metal-binding</keyword>